<organism evidence="20 21">
    <name type="scientific">Streptococcus sinensis</name>
    <dbReference type="NCBI Taxonomy" id="176090"/>
    <lineage>
        <taxon>Bacteria</taxon>
        <taxon>Bacillati</taxon>
        <taxon>Bacillota</taxon>
        <taxon>Bacilli</taxon>
        <taxon>Lactobacillales</taxon>
        <taxon>Streptococcaceae</taxon>
        <taxon>Streptococcus</taxon>
    </lineage>
</organism>
<keyword evidence="11 18" id="KW-0812">Transmembrane</keyword>
<dbReference type="PANTHER" id="PTHR46382:SF1">
    <property type="entry name" value="PHOSPHATIDATE CYTIDYLYLTRANSFERASE"/>
    <property type="match status" value="1"/>
</dbReference>
<dbReference type="UniPathway" id="UPA00557">
    <property type="reaction ID" value="UER00614"/>
</dbReference>
<evidence type="ECO:0000256" key="3">
    <source>
        <dbReference type="ARBA" id="ARBA00005119"/>
    </source>
</evidence>
<dbReference type="EC" id="2.7.7.41" evidence="6 18"/>
<evidence type="ECO:0000313" key="21">
    <source>
        <dbReference type="Proteomes" id="UP000030019"/>
    </source>
</evidence>
<dbReference type="STRING" id="176090.SSIN_2018"/>
<evidence type="ECO:0000256" key="10">
    <source>
        <dbReference type="ARBA" id="ARBA00022679"/>
    </source>
</evidence>
<feature type="transmembrane region" description="Helical" evidence="19">
    <location>
        <begin position="203"/>
        <end position="221"/>
    </location>
</feature>
<comment type="subcellular location">
    <subcellularLocation>
        <location evidence="2">Cell membrane</location>
        <topology evidence="2">Multi-pass membrane protein</topology>
    </subcellularLocation>
</comment>
<evidence type="ECO:0000256" key="14">
    <source>
        <dbReference type="ARBA" id="ARBA00023098"/>
    </source>
</evidence>
<evidence type="ECO:0000256" key="7">
    <source>
        <dbReference type="ARBA" id="ARBA00019373"/>
    </source>
</evidence>
<keyword evidence="14" id="KW-0443">Lipid metabolism</keyword>
<gene>
    <name evidence="20" type="ORF">SSIN_2018</name>
</gene>
<evidence type="ECO:0000256" key="15">
    <source>
        <dbReference type="ARBA" id="ARBA00023136"/>
    </source>
</evidence>
<dbReference type="GO" id="GO:0004605">
    <property type="term" value="F:phosphatidate cytidylyltransferase activity"/>
    <property type="evidence" value="ECO:0007669"/>
    <property type="project" value="UniProtKB-EC"/>
</dbReference>
<protein>
    <recommendedName>
        <fullName evidence="7 18">Phosphatidate cytidylyltransferase</fullName>
        <ecNumber evidence="6 18">2.7.7.41</ecNumber>
    </recommendedName>
</protein>
<keyword evidence="21" id="KW-1185">Reference proteome</keyword>
<evidence type="ECO:0000256" key="6">
    <source>
        <dbReference type="ARBA" id="ARBA00012487"/>
    </source>
</evidence>
<evidence type="ECO:0000256" key="9">
    <source>
        <dbReference type="ARBA" id="ARBA00022516"/>
    </source>
</evidence>
<feature type="transmembrane region" description="Helical" evidence="19">
    <location>
        <begin position="85"/>
        <end position="104"/>
    </location>
</feature>
<comment type="caution">
    <text evidence="20">The sequence shown here is derived from an EMBL/GenBank/DDBJ whole genome shotgun (WGS) entry which is preliminary data.</text>
</comment>
<dbReference type="Pfam" id="PF01148">
    <property type="entry name" value="CTP_transf_1"/>
    <property type="match status" value="1"/>
</dbReference>
<name>A0A0A0DDX1_9STRE</name>
<evidence type="ECO:0000256" key="4">
    <source>
        <dbReference type="ARBA" id="ARBA00005189"/>
    </source>
</evidence>
<keyword evidence="13 19" id="KW-1133">Transmembrane helix</keyword>
<evidence type="ECO:0000256" key="11">
    <source>
        <dbReference type="ARBA" id="ARBA00022692"/>
    </source>
</evidence>
<evidence type="ECO:0000256" key="5">
    <source>
        <dbReference type="ARBA" id="ARBA00010185"/>
    </source>
</evidence>
<comment type="pathway">
    <text evidence="3 18">Phospholipid metabolism; CDP-diacylglycerol biosynthesis; CDP-diacylglycerol from sn-glycerol 3-phosphate: step 3/3.</text>
</comment>
<evidence type="ECO:0000256" key="16">
    <source>
        <dbReference type="ARBA" id="ARBA00023209"/>
    </source>
</evidence>
<dbReference type="EMBL" id="JPEN01000115">
    <property type="protein sequence ID" value="KGM36245.1"/>
    <property type="molecule type" value="Genomic_DNA"/>
</dbReference>
<comment type="similarity">
    <text evidence="5 18">Belongs to the CDS family.</text>
</comment>
<evidence type="ECO:0000256" key="13">
    <source>
        <dbReference type="ARBA" id="ARBA00022989"/>
    </source>
</evidence>
<feature type="transmembrane region" description="Helical" evidence="19">
    <location>
        <begin position="9"/>
        <end position="42"/>
    </location>
</feature>
<dbReference type="Proteomes" id="UP000030019">
    <property type="component" value="Unassembled WGS sequence"/>
</dbReference>
<dbReference type="PATRIC" id="fig|176090.4.peg.1963"/>
<dbReference type="RefSeq" id="WP_037618563.1">
    <property type="nucleotide sequence ID" value="NZ_JAJBHU010000001.1"/>
</dbReference>
<proteinExistence type="inferred from homology"/>
<evidence type="ECO:0000256" key="17">
    <source>
        <dbReference type="ARBA" id="ARBA00023264"/>
    </source>
</evidence>
<evidence type="ECO:0000313" key="20">
    <source>
        <dbReference type="EMBL" id="KGM36245.1"/>
    </source>
</evidence>
<keyword evidence="16" id="KW-0594">Phospholipid biosynthesis</keyword>
<comment type="pathway">
    <text evidence="4">Lipid metabolism.</text>
</comment>
<feature type="transmembrane region" description="Helical" evidence="19">
    <location>
        <begin position="176"/>
        <end position="194"/>
    </location>
</feature>
<evidence type="ECO:0000256" key="18">
    <source>
        <dbReference type="RuleBase" id="RU003938"/>
    </source>
</evidence>
<keyword evidence="15 19" id="KW-0472">Membrane</keyword>
<dbReference type="AlphaFoldDB" id="A0A0A0DDX1"/>
<reference evidence="20 21" key="1">
    <citation type="submission" date="2014-06" db="EMBL/GenBank/DDBJ databases">
        <authorList>
            <person name="Teng J.L."/>
            <person name="Huang Y."/>
            <person name="Tse H."/>
            <person name="Lau S.K."/>
            <person name="Woo P.C."/>
        </authorList>
    </citation>
    <scope>NUCLEOTIDE SEQUENCE [LARGE SCALE GENOMIC DNA]</scope>
    <source>
        <strain evidence="20 21">HKU4</strain>
    </source>
</reference>
<keyword evidence="8" id="KW-1003">Cell membrane</keyword>
<accession>A0A0A0DDX1</accession>
<dbReference type="GO" id="GO:0005886">
    <property type="term" value="C:plasma membrane"/>
    <property type="evidence" value="ECO:0007669"/>
    <property type="project" value="UniProtKB-SubCell"/>
</dbReference>
<keyword evidence="17" id="KW-1208">Phospholipid metabolism</keyword>
<comment type="catalytic activity">
    <reaction evidence="1 18">
        <text>a 1,2-diacyl-sn-glycero-3-phosphate + CTP + H(+) = a CDP-1,2-diacyl-sn-glycerol + diphosphate</text>
        <dbReference type="Rhea" id="RHEA:16229"/>
        <dbReference type="ChEBI" id="CHEBI:15378"/>
        <dbReference type="ChEBI" id="CHEBI:33019"/>
        <dbReference type="ChEBI" id="CHEBI:37563"/>
        <dbReference type="ChEBI" id="CHEBI:58332"/>
        <dbReference type="ChEBI" id="CHEBI:58608"/>
        <dbReference type="EC" id="2.7.7.41"/>
    </reaction>
</comment>
<dbReference type="PROSITE" id="PS01315">
    <property type="entry name" value="CDS"/>
    <property type="match status" value="1"/>
</dbReference>
<evidence type="ECO:0000256" key="1">
    <source>
        <dbReference type="ARBA" id="ARBA00001698"/>
    </source>
</evidence>
<keyword evidence="9" id="KW-0444">Lipid biosynthesis</keyword>
<feature type="transmembrane region" description="Helical" evidence="19">
    <location>
        <begin position="54"/>
        <end position="73"/>
    </location>
</feature>
<evidence type="ECO:0000256" key="8">
    <source>
        <dbReference type="ARBA" id="ARBA00022475"/>
    </source>
</evidence>
<feature type="transmembrane region" description="Helical" evidence="19">
    <location>
        <begin position="139"/>
        <end position="156"/>
    </location>
</feature>
<keyword evidence="12 18" id="KW-0548">Nucleotidyltransferase</keyword>
<dbReference type="InterPro" id="IPR000374">
    <property type="entry name" value="PC_trans"/>
</dbReference>
<dbReference type="eggNOG" id="COG4589">
    <property type="taxonomic scope" value="Bacteria"/>
</dbReference>
<dbReference type="GO" id="GO:0016024">
    <property type="term" value="P:CDP-diacylglycerol biosynthetic process"/>
    <property type="evidence" value="ECO:0007669"/>
    <property type="project" value="UniProtKB-UniPathway"/>
</dbReference>
<keyword evidence="10 18" id="KW-0808">Transferase</keyword>
<evidence type="ECO:0000256" key="12">
    <source>
        <dbReference type="ARBA" id="ARBA00022695"/>
    </source>
</evidence>
<evidence type="ECO:0000256" key="2">
    <source>
        <dbReference type="ARBA" id="ARBA00004651"/>
    </source>
</evidence>
<sequence length="267" mass="28598">MSKDLQKRLIFGGIALAIFIPLVMMGGVAFQIGVGLLAMLAVHELLQMKGLPTATLEGGLAMLAAFVLTLPLENYLKFLPVDGNVVAYGLIVFVLLGATVLGSSYNFEDAAYPIASSFYVGLGFNALIDARLVNVDKVLLALFIVWATDSGAYLVGTRYGRRKLLPKVSPNKTVEGSLGGIASAVVVSAIFMIVRPQVATPHSFLTILLLTVIFSIAGQFGDLVESAIKRHFGVKDSGKFIPGHGGVLDRFDSLLFVFPIMHFFGLF</sequence>
<evidence type="ECO:0000256" key="19">
    <source>
        <dbReference type="SAM" id="Phobius"/>
    </source>
</evidence>
<dbReference type="PANTHER" id="PTHR46382">
    <property type="entry name" value="PHOSPHATIDATE CYTIDYLYLTRANSFERASE"/>
    <property type="match status" value="1"/>
</dbReference>